<feature type="domain" description="Ig-like" evidence="9">
    <location>
        <begin position="230"/>
        <end position="327"/>
    </location>
</feature>
<keyword evidence="2 7" id="KW-0472">Membrane</keyword>
<dbReference type="EMBL" id="JAIZAY010000010">
    <property type="protein sequence ID" value="KAJ8035093.1"/>
    <property type="molecule type" value="Genomic_DNA"/>
</dbReference>
<name>A0A9Q1BYQ6_HOLLE</name>
<feature type="domain" description="Ig-like" evidence="9">
    <location>
        <begin position="37"/>
        <end position="109"/>
    </location>
</feature>
<evidence type="ECO:0000256" key="7">
    <source>
        <dbReference type="SAM" id="Phobius"/>
    </source>
</evidence>
<dbReference type="Gene3D" id="2.60.40.10">
    <property type="entry name" value="Immunoglobulins"/>
    <property type="match status" value="4"/>
</dbReference>
<evidence type="ECO:0000256" key="6">
    <source>
        <dbReference type="SAM" id="MobiDB-lite"/>
    </source>
</evidence>
<keyword evidence="8" id="KW-0732">Signal</keyword>
<feature type="signal peptide" evidence="8">
    <location>
        <begin position="1"/>
        <end position="24"/>
    </location>
</feature>
<comment type="caution">
    <text evidence="10">The sequence shown here is derived from an EMBL/GenBank/DDBJ whole genome shotgun (WGS) entry which is preliminary data.</text>
</comment>
<evidence type="ECO:0000313" key="10">
    <source>
        <dbReference type="EMBL" id="KAJ8035093.1"/>
    </source>
</evidence>
<sequence>MAVMNIKLFQVVITLLYFECLTEASKNEPEEIYAVLGENISFGCYFNRSESSFTLSWLLNEALILFHDPQSHKEENTIGSLTSVVTSNGTSVRLWIRRVQFKDAGSYACHKDFIRFGLPVSCVWELKVQDVPEIIMEENMFIEKTAVLAECCVEYSLELTDRNITWLISGDRNFPKKSSSPKTVLHRNSERVCSTLTFQSSRQYHKKYLQCYAENKLNLSSSSIITVKYPSQVDLLSEKYMTVQKNNLVNITCTGKGNPLPVIGLQRRIDRNKWANLSVEAKQLSSTETSSTKSFSVVQIPAKETIFRCTAFNNIGSSAVSEEMKITVKSLATVQMLTVSPIIVDNQNVVIECGVSGVPAPDVYLQKKLATGRWITLTEEPSSDKETSKWIFNISEEHTDGDSFRCIANNTLDDVVTSKFVVVQYRDSLIDLILKNLEVIVTSTVVTVSVVLTACFVRYCRARCLRQQNRAGTQGTDFRDNNGVNDDYEQPPRPPTRLRPGNCRPVPTPRTNAENQSVGVTLPEGGYSSATLPASGTVNINVGTYGVKYATVEKKHLQESPYY</sequence>
<dbReference type="InterPro" id="IPR051275">
    <property type="entry name" value="Cell_adhesion_signaling"/>
</dbReference>
<organism evidence="10 11">
    <name type="scientific">Holothuria leucospilota</name>
    <name type="common">Black long sea cucumber</name>
    <name type="synonym">Mertensiothuria leucospilota</name>
    <dbReference type="NCBI Taxonomy" id="206669"/>
    <lineage>
        <taxon>Eukaryota</taxon>
        <taxon>Metazoa</taxon>
        <taxon>Echinodermata</taxon>
        <taxon>Eleutherozoa</taxon>
        <taxon>Echinozoa</taxon>
        <taxon>Holothuroidea</taxon>
        <taxon>Aspidochirotacea</taxon>
        <taxon>Aspidochirotida</taxon>
        <taxon>Holothuriidae</taxon>
        <taxon>Holothuria</taxon>
    </lineage>
</organism>
<dbReference type="SMART" id="SM00409">
    <property type="entry name" value="IG"/>
    <property type="match status" value="3"/>
</dbReference>
<keyword evidence="3" id="KW-1015">Disulfide bond</keyword>
<feature type="domain" description="Ig-like" evidence="9">
    <location>
        <begin position="132"/>
        <end position="226"/>
    </location>
</feature>
<keyword evidence="7" id="KW-0812">Transmembrane</keyword>
<gene>
    <name evidence="10" type="ORF">HOLleu_22205</name>
</gene>
<keyword evidence="5" id="KW-0393">Immunoglobulin domain</keyword>
<feature type="transmembrane region" description="Helical" evidence="7">
    <location>
        <begin position="439"/>
        <end position="460"/>
    </location>
</feature>
<feature type="compositionally biased region" description="Polar residues" evidence="6">
    <location>
        <begin position="509"/>
        <end position="518"/>
    </location>
</feature>
<dbReference type="GO" id="GO:0016020">
    <property type="term" value="C:membrane"/>
    <property type="evidence" value="ECO:0007669"/>
    <property type="project" value="UniProtKB-SubCell"/>
</dbReference>
<feature type="chain" id="PRO_5040191492" description="Ig-like domain-containing protein" evidence="8">
    <location>
        <begin position="25"/>
        <end position="563"/>
    </location>
</feature>
<keyword evidence="4" id="KW-0325">Glycoprotein</keyword>
<dbReference type="PROSITE" id="PS50835">
    <property type="entry name" value="IG_LIKE"/>
    <property type="match status" value="3"/>
</dbReference>
<dbReference type="PANTHER" id="PTHR11640">
    <property type="entry name" value="NEPHRIN"/>
    <property type="match status" value="1"/>
</dbReference>
<keyword evidence="7" id="KW-1133">Transmembrane helix</keyword>
<comment type="subcellular location">
    <subcellularLocation>
        <location evidence="1">Membrane</location>
        <topology evidence="1">Single-pass type I membrane protein</topology>
    </subcellularLocation>
</comment>
<reference evidence="10" key="1">
    <citation type="submission" date="2021-10" db="EMBL/GenBank/DDBJ databases">
        <title>Tropical sea cucumber genome reveals ecological adaptation and Cuvierian tubules defense mechanism.</title>
        <authorList>
            <person name="Chen T."/>
        </authorList>
    </citation>
    <scope>NUCLEOTIDE SEQUENCE</scope>
    <source>
        <strain evidence="10">Nanhai2018</strain>
        <tissue evidence="10">Muscle</tissue>
    </source>
</reference>
<evidence type="ECO:0000256" key="1">
    <source>
        <dbReference type="ARBA" id="ARBA00004479"/>
    </source>
</evidence>
<evidence type="ECO:0000313" key="11">
    <source>
        <dbReference type="Proteomes" id="UP001152320"/>
    </source>
</evidence>
<dbReference type="AlphaFoldDB" id="A0A9Q1BYQ6"/>
<feature type="region of interest" description="Disordered" evidence="6">
    <location>
        <begin position="471"/>
        <end position="518"/>
    </location>
</feature>
<evidence type="ECO:0000256" key="5">
    <source>
        <dbReference type="ARBA" id="ARBA00023319"/>
    </source>
</evidence>
<dbReference type="SUPFAM" id="SSF48726">
    <property type="entry name" value="Immunoglobulin"/>
    <property type="match status" value="2"/>
</dbReference>
<proteinExistence type="predicted"/>
<keyword evidence="11" id="KW-1185">Reference proteome</keyword>
<dbReference type="InterPro" id="IPR003599">
    <property type="entry name" value="Ig_sub"/>
</dbReference>
<dbReference type="InterPro" id="IPR007110">
    <property type="entry name" value="Ig-like_dom"/>
</dbReference>
<accession>A0A9Q1BYQ6</accession>
<dbReference type="Proteomes" id="UP001152320">
    <property type="component" value="Chromosome 10"/>
</dbReference>
<evidence type="ECO:0000256" key="3">
    <source>
        <dbReference type="ARBA" id="ARBA00023157"/>
    </source>
</evidence>
<evidence type="ECO:0000256" key="4">
    <source>
        <dbReference type="ARBA" id="ARBA00023180"/>
    </source>
</evidence>
<dbReference type="InterPro" id="IPR036179">
    <property type="entry name" value="Ig-like_dom_sf"/>
</dbReference>
<protein>
    <recommendedName>
        <fullName evidence="9">Ig-like domain-containing protein</fullName>
    </recommendedName>
</protein>
<evidence type="ECO:0000259" key="9">
    <source>
        <dbReference type="PROSITE" id="PS50835"/>
    </source>
</evidence>
<dbReference type="InterPro" id="IPR013783">
    <property type="entry name" value="Ig-like_fold"/>
</dbReference>
<evidence type="ECO:0000256" key="8">
    <source>
        <dbReference type="SAM" id="SignalP"/>
    </source>
</evidence>
<evidence type="ECO:0000256" key="2">
    <source>
        <dbReference type="ARBA" id="ARBA00023136"/>
    </source>
</evidence>